<name>A0A8C2SX86_COTJA</name>
<sequence>MGLLGSPCRRRLLHGVRRVWGMETDPEVLTSTKCVVVAHCNLQAARSQGLLNTEPKAVSTQDQPRPLCASCSKAQEKCQRLGDVHGEGRILSGHHKMRGCKIDSFP</sequence>
<keyword evidence="2" id="KW-1185">Reference proteome</keyword>
<evidence type="ECO:0000313" key="1">
    <source>
        <dbReference type="Ensembl" id="ENSCJPP00005004970.1"/>
    </source>
</evidence>
<dbReference type="Proteomes" id="UP000694412">
    <property type="component" value="Chromosome Z"/>
</dbReference>
<reference evidence="1" key="2">
    <citation type="submission" date="2025-08" db="UniProtKB">
        <authorList>
            <consortium name="Ensembl"/>
        </authorList>
    </citation>
    <scope>IDENTIFICATION</scope>
</reference>
<evidence type="ECO:0000313" key="2">
    <source>
        <dbReference type="Proteomes" id="UP000694412"/>
    </source>
</evidence>
<reference evidence="1" key="3">
    <citation type="submission" date="2025-09" db="UniProtKB">
        <authorList>
            <consortium name="Ensembl"/>
        </authorList>
    </citation>
    <scope>IDENTIFICATION</scope>
</reference>
<accession>A0A8C2SX86</accession>
<dbReference type="AlphaFoldDB" id="A0A8C2SX86"/>
<dbReference type="Ensembl" id="ENSCJPT00005008180.1">
    <property type="protein sequence ID" value="ENSCJPP00005004970.1"/>
    <property type="gene ID" value="ENSCJPG00005004821.1"/>
</dbReference>
<protein>
    <submittedName>
        <fullName evidence="1">Uncharacterized protein</fullName>
    </submittedName>
</protein>
<organism evidence="1 2">
    <name type="scientific">Coturnix japonica</name>
    <name type="common">Japanese quail</name>
    <name type="synonym">Coturnix coturnix japonica</name>
    <dbReference type="NCBI Taxonomy" id="93934"/>
    <lineage>
        <taxon>Eukaryota</taxon>
        <taxon>Metazoa</taxon>
        <taxon>Chordata</taxon>
        <taxon>Craniata</taxon>
        <taxon>Vertebrata</taxon>
        <taxon>Euteleostomi</taxon>
        <taxon>Archelosauria</taxon>
        <taxon>Archosauria</taxon>
        <taxon>Dinosauria</taxon>
        <taxon>Saurischia</taxon>
        <taxon>Theropoda</taxon>
        <taxon>Coelurosauria</taxon>
        <taxon>Aves</taxon>
        <taxon>Neognathae</taxon>
        <taxon>Galloanserae</taxon>
        <taxon>Galliformes</taxon>
        <taxon>Phasianidae</taxon>
        <taxon>Perdicinae</taxon>
        <taxon>Coturnix</taxon>
    </lineage>
</organism>
<reference evidence="1" key="1">
    <citation type="submission" date="2015-11" db="EMBL/GenBank/DDBJ databases">
        <authorList>
            <consortium name="International Coturnix japonica Genome Analysis Consortium"/>
            <person name="Warren W."/>
            <person name="Burt D.W."/>
            <person name="Antin P.B."/>
            <person name="Lanford R."/>
            <person name="Gros J."/>
            <person name="Wilson R.K."/>
        </authorList>
    </citation>
    <scope>NUCLEOTIDE SEQUENCE [LARGE SCALE GENOMIC DNA]</scope>
</reference>
<proteinExistence type="predicted"/>